<keyword evidence="2" id="KW-0732">Signal</keyword>
<reference evidence="5" key="2">
    <citation type="submission" date="2023-07" db="EMBL/GenBank/DDBJ databases">
        <title>Shewanella mangrovi sp. nov., an acetaldehyde- degrading bacterium isolated from mangrove sediment.</title>
        <authorList>
            <person name="Liu Y."/>
        </authorList>
    </citation>
    <scope>NUCLEOTIDE SEQUENCE [LARGE SCALE GENOMIC DNA]</scope>
    <source>
        <strain evidence="5">C32</strain>
    </source>
</reference>
<dbReference type="Proteomes" id="UP001201549">
    <property type="component" value="Unassembled WGS sequence"/>
</dbReference>
<dbReference type="InterPro" id="IPR029787">
    <property type="entry name" value="Nucleotide_cyclase"/>
</dbReference>
<sequence length="585" mass="65677">MDFRCWLLGAVFYLCSALTHAAELESLVLKVYQYPKQAAASIAQIEQQAAQLSDTDQIRLELLRCQLLIQQGDNKAAVASARQGQLTAINRKLDIAVPYFSVCQAEAYQNLGMLDRALPLLDNASIEAKRRNDYQLLVSAIRIRAQLEIATSNYAAAVEDLRLVMDMYPDVAQQNIIWAYPPLAYIYADMASVLEATEDYAQAAHYLKLALADDSAQGKIKHVIYLMQSYVSIEQGDVSLGKKQLNDAIAMIDLVLSDTERAISYMQISAIYLMLDDVASAVHYNNLGSELLSKLALDTTLINNSRLQAKIAFKQGDLDGALASIEQSIQLAESLSQPFDIAIGQQLKAHVLFEQQHYAAAYQALQLAMTAYKEGQQHLSNTQFMQYKAKLSLQEQQQSKNQLEVKESSLLVEKRLNRAHMIIYLLLVIIAMLLLWIMLKRYPWQTTKHKPTAENDEKWAEATIENAKGAGLPLSLLVININHVQQTLLPQLQDELTHRLREQDKILRNSLDKLLIVLPYTSEEGAMRVLRQLEPVVNQFSTLPTSIGCAELRQPDSLQSLIKRAQFQQLSRAKERGLPAQPPLA</sequence>
<feature type="domain" description="GGDEF" evidence="3">
    <location>
        <begin position="472"/>
        <end position="585"/>
    </location>
</feature>
<comment type="caution">
    <text evidence="4">The sequence shown here is derived from an EMBL/GenBank/DDBJ whole genome shotgun (WGS) entry which is preliminary data.</text>
</comment>
<keyword evidence="1" id="KW-0472">Membrane</keyword>
<protein>
    <recommendedName>
        <fullName evidence="3">GGDEF domain-containing protein</fullName>
    </recommendedName>
</protein>
<keyword evidence="1" id="KW-0812">Transmembrane</keyword>
<feature type="chain" id="PRO_5046467696" description="GGDEF domain-containing protein" evidence="2">
    <location>
        <begin position="22"/>
        <end position="585"/>
    </location>
</feature>
<keyword evidence="5" id="KW-1185">Reference proteome</keyword>
<feature type="transmembrane region" description="Helical" evidence="1">
    <location>
        <begin position="421"/>
        <end position="439"/>
    </location>
</feature>
<dbReference type="SUPFAM" id="SSF55073">
    <property type="entry name" value="Nucleotide cyclase"/>
    <property type="match status" value="1"/>
</dbReference>
<evidence type="ECO:0000256" key="2">
    <source>
        <dbReference type="SAM" id="SignalP"/>
    </source>
</evidence>
<evidence type="ECO:0000313" key="4">
    <source>
        <dbReference type="EMBL" id="MCS4557817.1"/>
    </source>
</evidence>
<dbReference type="Gene3D" id="3.30.70.270">
    <property type="match status" value="1"/>
</dbReference>
<dbReference type="Gene3D" id="1.25.40.10">
    <property type="entry name" value="Tetratricopeptide repeat domain"/>
    <property type="match status" value="2"/>
</dbReference>
<dbReference type="RefSeq" id="WP_238897295.1">
    <property type="nucleotide sequence ID" value="NZ_JAKOGG010000013.1"/>
</dbReference>
<dbReference type="InterPro" id="IPR011990">
    <property type="entry name" value="TPR-like_helical_dom_sf"/>
</dbReference>
<evidence type="ECO:0000259" key="3">
    <source>
        <dbReference type="PROSITE" id="PS50887"/>
    </source>
</evidence>
<name>A0ABT2FN94_9GAMM</name>
<dbReference type="InterPro" id="IPR000160">
    <property type="entry name" value="GGDEF_dom"/>
</dbReference>
<dbReference type="PROSITE" id="PS50887">
    <property type="entry name" value="GGDEF"/>
    <property type="match status" value="1"/>
</dbReference>
<gene>
    <name evidence="4" type="ORF">L9G74_15310</name>
</gene>
<proteinExistence type="predicted"/>
<evidence type="ECO:0000313" key="5">
    <source>
        <dbReference type="Proteomes" id="UP001201549"/>
    </source>
</evidence>
<keyword evidence="1" id="KW-1133">Transmembrane helix</keyword>
<feature type="signal peptide" evidence="2">
    <location>
        <begin position="1"/>
        <end position="21"/>
    </location>
</feature>
<dbReference type="SUPFAM" id="SSF48452">
    <property type="entry name" value="TPR-like"/>
    <property type="match status" value="3"/>
</dbReference>
<dbReference type="InterPro" id="IPR043128">
    <property type="entry name" value="Rev_trsase/Diguanyl_cyclase"/>
</dbReference>
<reference evidence="4 5" key="1">
    <citation type="submission" date="2022-02" db="EMBL/GenBank/DDBJ databases">
        <authorList>
            <person name="Zhuang L."/>
        </authorList>
    </citation>
    <scope>NUCLEOTIDE SEQUENCE [LARGE SCALE GENOMIC DNA]</scope>
    <source>
        <strain evidence="4 5">C32</strain>
    </source>
</reference>
<dbReference type="EMBL" id="JAKOGG010000013">
    <property type="protein sequence ID" value="MCS4557817.1"/>
    <property type="molecule type" value="Genomic_DNA"/>
</dbReference>
<organism evidence="4 5">
    <name type="scientific">Shewanella electrica</name>
    <dbReference type="NCBI Taxonomy" id="515560"/>
    <lineage>
        <taxon>Bacteria</taxon>
        <taxon>Pseudomonadati</taxon>
        <taxon>Pseudomonadota</taxon>
        <taxon>Gammaproteobacteria</taxon>
        <taxon>Alteromonadales</taxon>
        <taxon>Shewanellaceae</taxon>
        <taxon>Shewanella</taxon>
    </lineage>
</organism>
<accession>A0ABT2FN94</accession>
<evidence type="ECO:0000256" key="1">
    <source>
        <dbReference type="SAM" id="Phobius"/>
    </source>
</evidence>